<keyword evidence="3" id="KW-1185">Reference proteome</keyword>
<evidence type="ECO:0008006" key="4">
    <source>
        <dbReference type="Google" id="ProtNLM"/>
    </source>
</evidence>
<comment type="caution">
    <text evidence="2">The sequence shown here is derived from an EMBL/GenBank/DDBJ whole genome shotgun (WGS) entry which is preliminary data.</text>
</comment>
<keyword evidence="1" id="KW-0472">Membrane</keyword>
<dbReference type="EMBL" id="QPGB01000001">
    <property type="protein sequence ID" value="RCS59252.1"/>
    <property type="molecule type" value="Genomic_DNA"/>
</dbReference>
<keyword evidence="1" id="KW-1133">Transmembrane helix</keyword>
<reference evidence="2 3" key="1">
    <citation type="journal article" date="2018" name="Int. J. Syst. Evol. Microbiol.">
        <title>Parvibium lacunae gen. nov., sp. nov., a new member of the family Alcaligenaceae isolated from a freshwater pond.</title>
        <authorList>
            <person name="Chen W.M."/>
            <person name="Xie P.B."/>
            <person name="Hsu M.Y."/>
            <person name="Sheu S.Y."/>
        </authorList>
    </citation>
    <scope>NUCLEOTIDE SEQUENCE [LARGE SCALE GENOMIC DNA]</scope>
    <source>
        <strain evidence="2 3">KMB9</strain>
    </source>
</reference>
<feature type="transmembrane region" description="Helical" evidence="1">
    <location>
        <begin position="122"/>
        <end position="143"/>
    </location>
</feature>
<name>A0A368L6R4_9BURK</name>
<evidence type="ECO:0000313" key="3">
    <source>
        <dbReference type="Proteomes" id="UP000252357"/>
    </source>
</evidence>
<feature type="transmembrane region" description="Helical" evidence="1">
    <location>
        <begin position="247"/>
        <end position="269"/>
    </location>
</feature>
<accession>A0A368L6R4</accession>
<keyword evidence="1" id="KW-0812">Transmembrane</keyword>
<evidence type="ECO:0000256" key="1">
    <source>
        <dbReference type="SAM" id="Phobius"/>
    </source>
</evidence>
<organism evidence="2 3">
    <name type="scientific">Parvibium lacunae</name>
    <dbReference type="NCBI Taxonomy" id="1888893"/>
    <lineage>
        <taxon>Bacteria</taxon>
        <taxon>Pseudomonadati</taxon>
        <taxon>Pseudomonadota</taxon>
        <taxon>Betaproteobacteria</taxon>
        <taxon>Burkholderiales</taxon>
        <taxon>Alcaligenaceae</taxon>
        <taxon>Parvibium</taxon>
    </lineage>
</organism>
<dbReference type="NCBIfam" id="NF041043">
    <property type="entry name" value="BPSS1780_fam"/>
    <property type="match status" value="1"/>
</dbReference>
<gene>
    <name evidence="2" type="ORF">DU000_00415</name>
</gene>
<protein>
    <recommendedName>
        <fullName evidence="4">DUF2189 domain-containing protein</fullName>
    </recommendedName>
</protein>
<feature type="transmembrane region" description="Helical" evidence="1">
    <location>
        <begin position="218"/>
        <end position="240"/>
    </location>
</feature>
<sequence length="290" mass="31858">MLAALAAIQFYHNPDQEALPMQAEQVTSLQASQWFGRGWQIFKVQPFIVASLTLFYIIVLAVTSLIPGVGALLGFILTPTLTFGFMEMSRLLSLPPEQRPLRILPTILFSALLADSQRRRRFLLLGVWYVLGVTLALLLSTLADGGTLAQAFLLGKPLTEAQVQSGELIGPLLIVMISYLPLLLAFWYAPALVGWAHLLPSKAIFFSIVACWRNKWPFTVYGLVALGWLILIQVAAGVVLSFLGEQIGVFFAAPFTITLLSVWLCSYYPSYVDVFGVPDGASATRVPTHL</sequence>
<dbReference type="AlphaFoldDB" id="A0A368L6R4"/>
<dbReference type="Proteomes" id="UP000252357">
    <property type="component" value="Unassembled WGS sequence"/>
</dbReference>
<evidence type="ECO:0000313" key="2">
    <source>
        <dbReference type="EMBL" id="RCS59252.1"/>
    </source>
</evidence>
<proteinExistence type="predicted"/>
<feature type="transmembrane region" description="Helical" evidence="1">
    <location>
        <begin position="47"/>
        <end position="66"/>
    </location>
</feature>
<feature type="transmembrane region" description="Helical" evidence="1">
    <location>
        <begin position="168"/>
        <end position="188"/>
    </location>
</feature>
<dbReference type="InterPro" id="IPR047798">
    <property type="entry name" value="BPSS1780-like"/>
</dbReference>